<dbReference type="Proteomes" id="UP001159405">
    <property type="component" value="Unassembled WGS sequence"/>
</dbReference>
<feature type="signal peptide" evidence="1">
    <location>
        <begin position="1"/>
        <end position="17"/>
    </location>
</feature>
<name>A0ABN8NVX3_9CNID</name>
<dbReference type="Gene3D" id="3.40.50.410">
    <property type="entry name" value="von Willebrand factor, type A domain"/>
    <property type="match status" value="1"/>
</dbReference>
<dbReference type="PANTHER" id="PTHR24020">
    <property type="entry name" value="COLLAGEN ALPHA"/>
    <property type="match status" value="1"/>
</dbReference>
<organism evidence="3 4">
    <name type="scientific">Porites lobata</name>
    <dbReference type="NCBI Taxonomy" id="104759"/>
    <lineage>
        <taxon>Eukaryota</taxon>
        <taxon>Metazoa</taxon>
        <taxon>Cnidaria</taxon>
        <taxon>Anthozoa</taxon>
        <taxon>Hexacorallia</taxon>
        <taxon>Scleractinia</taxon>
        <taxon>Fungiina</taxon>
        <taxon>Poritidae</taxon>
        <taxon>Porites</taxon>
    </lineage>
</organism>
<dbReference type="InterPro" id="IPR050525">
    <property type="entry name" value="ECM_Assembly_Org"/>
</dbReference>
<comment type="caution">
    <text evidence="3">The sequence shown here is derived from an EMBL/GenBank/DDBJ whole genome shotgun (WGS) entry which is preliminary data.</text>
</comment>
<feature type="chain" id="PRO_5047044077" description="VWFA domain-containing protein" evidence="1">
    <location>
        <begin position="18"/>
        <end position="206"/>
    </location>
</feature>
<dbReference type="EMBL" id="CALNXK010000034">
    <property type="protein sequence ID" value="CAH3120472.1"/>
    <property type="molecule type" value="Genomic_DNA"/>
</dbReference>
<dbReference type="Pfam" id="PF00092">
    <property type="entry name" value="VWA"/>
    <property type="match status" value="1"/>
</dbReference>
<dbReference type="SUPFAM" id="SSF53300">
    <property type="entry name" value="vWA-like"/>
    <property type="match status" value="1"/>
</dbReference>
<dbReference type="PANTHER" id="PTHR24020:SF20">
    <property type="entry name" value="PH DOMAIN-CONTAINING PROTEIN"/>
    <property type="match status" value="1"/>
</dbReference>
<evidence type="ECO:0000256" key="1">
    <source>
        <dbReference type="SAM" id="SignalP"/>
    </source>
</evidence>
<sequence length="206" mass="23137">MITCAFFLTLLLITVFGGKIEEEGANVHKSKESAIRNCTWKKLRESGSNNIIQVEETSDSRRRFSNLRFIKHNYFLEKSHHDQTARPPGCPPCLCNADMDLGFVVEASASVERHGQGNFKRILDFVEWTVGKFSISPTKTRVGLVTYGAKTDLVFDFQSPQRKSAIVRALRKASKQSLTSSNTGYALSMAGYYLFGTTTSRMCLKF</sequence>
<dbReference type="InterPro" id="IPR036465">
    <property type="entry name" value="vWFA_dom_sf"/>
</dbReference>
<keyword evidence="4" id="KW-1185">Reference proteome</keyword>
<evidence type="ECO:0000313" key="3">
    <source>
        <dbReference type="EMBL" id="CAH3120472.1"/>
    </source>
</evidence>
<reference evidence="3 4" key="1">
    <citation type="submission" date="2022-05" db="EMBL/GenBank/DDBJ databases">
        <authorList>
            <consortium name="Genoscope - CEA"/>
            <person name="William W."/>
        </authorList>
    </citation>
    <scope>NUCLEOTIDE SEQUENCE [LARGE SCALE GENOMIC DNA]</scope>
</reference>
<keyword evidence="1" id="KW-0732">Signal</keyword>
<protein>
    <recommendedName>
        <fullName evidence="2">VWFA domain-containing protein</fullName>
    </recommendedName>
</protein>
<evidence type="ECO:0000313" key="4">
    <source>
        <dbReference type="Proteomes" id="UP001159405"/>
    </source>
</evidence>
<dbReference type="PROSITE" id="PS50234">
    <property type="entry name" value="VWFA"/>
    <property type="match status" value="1"/>
</dbReference>
<dbReference type="CDD" id="cd01450">
    <property type="entry name" value="vWFA_subfamily_ECM"/>
    <property type="match status" value="1"/>
</dbReference>
<proteinExistence type="predicted"/>
<accession>A0ABN8NVX3</accession>
<dbReference type="InterPro" id="IPR002035">
    <property type="entry name" value="VWF_A"/>
</dbReference>
<feature type="domain" description="VWFA" evidence="2">
    <location>
        <begin position="100"/>
        <end position="206"/>
    </location>
</feature>
<gene>
    <name evidence="3" type="ORF">PLOB_00027934</name>
</gene>
<evidence type="ECO:0000259" key="2">
    <source>
        <dbReference type="PROSITE" id="PS50234"/>
    </source>
</evidence>